<dbReference type="Proteomes" id="UP001589833">
    <property type="component" value="Unassembled WGS sequence"/>
</dbReference>
<evidence type="ECO:0000313" key="2">
    <source>
        <dbReference type="Proteomes" id="UP001589833"/>
    </source>
</evidence>
<proteinExistence type="predicted"/>
<protein>
    <recommendedName>
        <fullName evidence="3">Pectinesterase</fullName>
    </recommendedName>
</protein>
<evidence type="ECO:0008006" key="3">
    <source>
        <dbReference type="Google" id="ProtNLM"/>
    </source>
</evidence>
<gene>
    <name evidence="1" type="ORF">ACFFH4_04385</name>
</gene>
<sequence length="67" mass="7529">MKCYLGSHIHPIGWTDMSGFLAADARFYEYKNFGPGVLENICRNQLTDDEANGYTKTSILDGWNPGK</sequence>
<dbReference type="EMBL" id="JBHLTR010000004">
    <property type="protein sequence ID" value="MFC0558285.1"/>
    <property type="molecule type" value="Genomic_DNA"/>
</dbReference>
<organism evidence="1 2">
    <name type="scientific">Halalkalibacter alkalisediminis</name>
    <dbReference type="NCBI Taxonomy" id="935616"/>
    <lineage>
        <taxon>Bacteria</taxon>
        <taxon>Bacillati</taxon>
        <taxon>Bacillota</taxon>
        <taxon>Bacilli</taxon>
        <taxon>Bacillales</taxon>
        <taxon>Bacillaceae</taxon>
        <taxon>Halalkalibacter</taxon>
    </lineage>
</organism>
<dbReference type="Gene3D" id="2.160.20.10">
    <property type="entry name" value="Single-stranded right-handed beta-helix, Pectin lyase-like"/>
    <property type="match status" value="1"/>
</dbReference>
<comment type="caution">
    <text evidence="1">The sequence shown here is derived from an EMBL/GenBank/DDBJ whole genome shotgun (WGS) entry which is preliminary data.</text>
</comment>
<dbReference type="InterPro" id="IPR011050">
    <property type="entry name" value="Pectin_lyase_fold/virulence"/>
</dbReference>
<keyword evidence="2" id="KW-1185">Reference proteome</keyword>
<name>A0ABV6NBZ1_9BACI</name>
<dbReference type="SUPFAM" id="SSF51126">
    <property type="entry name" value="Pectin lyase-like"/>
    <property type="match status" value="1"/>
</dbReference>
<reference evidence="1 2" key="1">
    <citation type="submission" date="2024-09" db="EMBL/GenBank/DDBJ databases">
        <authorList>
            <person name="Sun Q."/>
            <person name="Mori K."/>
        </authorList>
    </citation>
    <scope>NUCLEOTIDE SEQUENCE [LARGE SCALE GENOMIC DNA]</scope>
    <source>
        <strain evidence="1 2">NCAIM B.02301</strain>
    </source>
</reference>
<evidence type="ECO:0000313" key="1">
    <source>
        <dbReference type="EMBL" id="MFC0558285.1"/>
    </source>
</evidence>
<accession>A0ABV6NBZ1</accession>
<dbReference type="InterPro" id="IPR012334">
    <property type="entry name" value="Pectin_lyas_fold"/>
</dbReference>